<dbReference type="Proteomes" id="UP000242958">
    <property type="component" value="Unassembled WGS sequence"/>
</dbReference>
<evidence type="ECO:0000256" key="1">
    <source>
        <dbReference type="ARBA" id="ARBA00009477"/>
    </source>
</evidence>
<protein>
    <submittedName>
        <fullName evidence="5">Efflux transporter periplasmic adaptor subunit</fullName>
    </submittedName>
    <submittedName>
        <fullName evidence="4">Efflux transporter, RND family, MFP subunit</fullName>
    </submittedName>
</protein>
<dbReference type="Proteomes" id="UP000070160">
    <property type="component" value="Unassembled WGS sequence"/>
</dbReference>
<dbReference type="GO" id="GO:1990281">
    <property type="term" value="C:efflux pump complex"/>
    <property type="evidence" value="ECO:0007669"/>
    <property type="project" value="TreeGrafter"/>
</dbReference>
<dbReference type="Gene3D" id="1.10.287.470">
    <property type="entry name" value="Helix hairpin bin"/>
    <property type="match status" value="1"/>
</dbReference>
<feature type="domain" description="CusB-like beta-barrel" evidence="3">
    <location>
        <begin position="209"/>
        <end position="278"/>
    </location>
</feature>
<evidence type="ECO:0000313" key="7">
    <source>
        <dbReference type="Proteomes" id="UP000242958"/>
    </source>
</evidence>
<proteinExistence type="inferred from homology"/>
<dbReference type="PATRIC" id="fig|1588748.3.peg.354"/>
<keyword evidence="6" id="KW-1185">Reference proteome</keyword>
<dbReference type="SUPFAM" id="SSF111369">
    <property type="entry name" value="HlyD-like secretion proteins"/>
    <property type="match status" value="1"/>
</dbReference>
<dbReference type="PANTHER" id="PTHR30469:SF15">
    <property type="entry name" value="HLYD FAMILY OF SECRETION PROTEINS"/>
    <property type="match status" value="1"/>
</dbReference>
<reference evidence="6" key="1">
    <citation type="submission" date="2016-01" db="EMBL/GenBank/DDBJ databases">
        <authorList>
            <person name="Mitreva M."/>
            <person name="Pepin K.H."/>
            <person name="Mihindukulasuriya K.A."/>
            <person name="Fulton R."/>
            <person name="Fronick C."/>
            <person name="O'Laughlin M."/>
            <person name="Miner T."/>
            <person name="Herter B."/>
            <person name="Rosa B.A."/>
            <person name="Cordes M."/>
            <person name="Tomlinson C."/>
            <person name="Wollam A."/>
            <person name="Palsikar V.B."/>
            <person name="Mardis E.R."/>
            <person name="Wilson R.K."/>
        </authorList>
    </citation>
    <scope>NUCLEOTIDE SEQUENCE [LARGE SCALE GENOMIC DNA]</scope>
    <source>
        <strain evidence="6">KA00182</strain>
    </source>
</reference>
<dbReference type="AlphaFoldDB" id="A0A134CKF5"/>
<evidence type="ECO:0000313" key="4">
    <source>
        <dbReference type="EMBL" id="KXB92702.1"/>
    </source>
</evidence>
<gene>
    <name evidence="5" type="ORF">CAL30_01380</name>
    <name evidence="4" type="ORF">HMPREF3182_00364</name>
</gene>
<comment type="similarity">
    <text evidence="1">Belongs to the membrane fusion protein (MFP) (TC 8.A.1) family.</text>
</comment>
<dbReference type="EMBL" id="NFMF01000002">
    <property type="protein sequence ID" value="PNH22272.1"/>
    <property type="molecule type" value="Genomic_DNA"/>
</dbReference>
<dbReference type="PANTHER" id="PTHR30469">
    <property type="entry name" value="MULTIDRUG RESISTANCE PROTEIN MDTA"/>
    <property type="match status" value="1"/>
</dbReference>
<reference evidence="4" key="2">
    <citation type="submission" date="2016-01" db="EMBL/GenBank/DDBJ databases">
        <authorList>
            <person name="Oliw E.H."/>
        </authorList>
    </citation>
    <scope>NUCLEOTIDE SEQUENCE [LARGE SCALE GENOMIC DNA]</scope>
    <source>
        <strain evidence="4">KA00182</strain>
    </source>
</reference>
<dbReference type="NCBIfam" id="TIGR01730">
    <property type="entry name" value="RND_mfp"/>
    <property type="match status" value="1"/>
</dbReference>
<evidence type="ECO:0000259" key="3">
    <source>
        <dbReference type="Pfam" id="PF25954"/>
    </source>
</evidence>
<dbReference type="InterPro" id="IPR058792">
    <property type="entry name" value="Beta-barrel_RND_2"/>
</dbReference>
<evidence type="ECO:0000256" key="2">
    <source>
        <dbReference type="SAM" id="Coils"/>
    </source>
</evidence>
<dbReference type="Gene3D" id="2.40.50.100">
    <property type="match status" value="1"/>
</dbReference>
<dbReference type="PROSITE" id="PS51257">
    <property type="entry name" value="PROKAR_LIPOPROTEIN"/>
    <property type="match status" value="1"/>
</dbReference>
<evidence type="ECO:0000313" key="5">
    <source>
        <dbReference type="EMBL" id="PNH22272.1"/>
    </source>
</evidence>
<reference evidence="5 7" key="3">
    <citation type="submission" date="2017-05" db="EMBL/GenBank/DDBJ databases">
        <authorList>
            <person name="Song R."/>
            <person name="Chenine A.L."/>
            <person name="Ruprecht R.M."/>
        </authorList>
    </citation>
    <scope>NUCLEOTIDE SEQUENCE [LARGE SCALE GENOMIC DNA]</scope>
    <source>
        <strain evidence="5 7">KA00229</strain>
    </source>
</reference>
<dbReference type="InterPro" id="IPR006143">
    <property type="entry name" value="RND_pump_MFP"/>
</dbReference>
<dbReference type="RefSeq" id="WP_007393066.1">
    <property type="nucleotide sequence ID" value="NZ_KQ960929.1"/>
</dbReference>
<organism evidence="4 6">
    <name type="scientific">Megasphaera hutchinsoni</name>
    <dbReference type="NCBI Taxonomy" id="1588748"/>
    <lineage>
        <taxon>Bacteria</taxon>
        <taxon>Bacillati</taxon>
        <taxon>Bacillota</taxon>
        <taxon>Negativicutes</taxon>
        <taxon>Veillonellales</taxon>
        <taxon>Veillonellaceae</taxon>
        <taxon>Megasphaera</taxon>
    </lineage>
</organism>
<accession>A0A2J8BBW9</accession>
<evidence type="ECO:0000313" key="6">
    <source>
        <dbReference type="Proteomes" id="UP000070160"/>
    </source>
</evidence>
<dbReference type="Pfam" id="PF25954">
    <property type="entry name" value="Beta-barrel_RND_2"/>
    <property type="match status" value="1"/>
</dbReference>
<comment type="caution">
    <text evidence="4">The sequence shown here is derived from an EMBL/GenBank/DDBJ whole genome shotgun (WGS) entry which is preliminary data.</text>
</comment>
<feature type="coiled-coil region" evidence="2">
    <location>
        <begin position="102"/>
        <end position="167"/>
    </location>
</feature>
<accession>A0A134CKF5</accession>
<dbReference type="Gene3D" id="2.40.420.20">
    <property type="match status" value="1"/>
</dbReference>
<dbReference type="GO" id="GO:0015562">
    <property type="term" value="F:efflux transmembrane transporter activity"/>
    <property type="evidence" value="ECO:0007669"/>
    <property type="project" value="TreeGrafter"/>
</dbReference>
<dbReference type="EMBL" id="LSDT01000008">
    <property type="protein sequence ID" value="KXB92702.1"/>
    <property type="molecule type" value="Genomic_DNA"/>
</dbReference>
<sequence length="363" mass="39265">MIHSKWLLRIVVFSVLGMTLVGCGTKKPETDVVPLVSTITVGGEDKDEAQSAYTGTVRGRYESKLAFQVGGKITGQYVQVGSRVRVGQVLMTLDPQDMAQGVEQANAQVTAAASQCQLAKEKYSRFQALYQQSAISTLAWEQAKTEYKQAQAQYAQAKAARQVQQHRLAYTQLTASADGVVAMVAGEPGQVIGAGMPVLTLIHAGQMEVEMNVPENKIGDFFVGKPVAVSFWALQEQRVVGHVRAIAPMADPLAKTYMVRISLDKPPQGLKLGMTAQVFDTHANVGDNNTYNVPVGAIYQTGNTPYVWCVTATGTVQLKRITIVSFEDDTVRIQGVAKGDVIVKAGVQKLHQGEQVRTESDHA</sequence>
<keyword evidence="2" id="KW-0175">Coiled coil</keyword>
<name>A0A134CKF5_9FIRM</name>
<dbReference type="STRING" id="1588748.HMPREF3182_00364"/>
<dbReference type="Gene3D" id="2.40.30.170">
    <property type="match status" value="1"/>
</dbReference>